<accession>A0A1J5IL68</accession>
<dbReference type="PANTHER" id="PTHR43854">
    <property type="entry name" value="INDOLEPYRUVATE OXIDOREDUCTASE SUBUNIT IORB"/>
    <property type="match status" value="1"/>
</dbReference>
<dbReference type="Proteomes" id="UP000183245">
    <property type="component" value="Unassembled WGS sequence"/>
</dbReference>
<evidence type="ECO:0000259" key="2">
    <source>
        <dbReference type="Pfam" id="PF01558"/>
    </source>
</evidence>
<dbReference type="SUPFAM" id="SSF53323">
    <property type="entry name" value="Pyruvate-ferredoxin oxidoreductase, PFOR, domain III"/>
    <property type="match status" value="1"/>
</dbReference>
<evidence type="ECO:0000313" key="4">
    <source>
        <dbReference type="Proteomes" id="UP000183245"/>
    </source>
</evidence>
<dbReference type="EMBL" id="MNZT01000115">
    <property type="protein sequence ID" value="OIP95154.1"/>
    <property type="molecule type" value="Genomic_DNA"/>
</dbReference>
<keyword evidence="3" id="KW-0670">Pyruvate</keyword>
<dbReference type="Pfam" id="PF01558">
    <property type="entry name" value="POR"/>
    <property type="match status" value="1"/>
</dbReference>
<evidence type="ECO:0000313" key="3">
    <source>
        <dbReference type="EMBL" id="OIP95154.1"/>
    </source>
</evidence>
<feature type="domain" description="Pyruvate/ketoisovalerate oxidoreductase catalytic" evidence="2">
    <location>
        <begin position="11"/>
        <end position="187"/>
    </location>
</feature>
<dbReference type="InterPro" id="IPR002869">
    <property type="entry name" value="Pyrv_flavodox_OxRed_cen"/>
</dbReference>
<dbReference type="GO" id="GO:0016903">
    <property type="term" value="F:oxidoreductase activity, acting on the aldehyde or oxo group of donors"/>
    <property type="evidence" value="ECO:0007669"/>
    <property type="project" value="InterPro"/>
</dbReference>
<dbReference type="STRING" id="1817892.AUK40_06310"/>
<sequence length="193" mass="20579">MKYDIILAGVGGQGVLTIAAVLDRAAHAMGLYFKQCEVHGISQRGGAVKSHVRISSEQIASDLIPEGTADLIVSTEPLESLRYLSFLSPAGRVITSSTSFRNMANYPDETQLLAAIEALPRAVLLDGGALATQAGSLRSQNLVMLGALLPFVELDKDEVEKQIEALFTGKSETVRTANLKAFRLGYEASSAVK</sequence>
<keyword evidence="1" id="KW-0560">Oxidoreductase</keyword>
<reference evidence="3 4" key="1">
    <citation type="journal article" date="2016" name="Environ. Microbiol.">
        <title>Genomic resolution of a cold subsurface aquifer community provides metabolic insights for novel microbes adapted to high CO concentrations.</title>
        <authorList>
            <person name="Probst A.J."/>
            <person name="Castelle C.J."/>
            <person name="Singh A."/>
            <person name="Brown C.T."/>
            <person name="Anantharaman K."/>
            <person name="Sharon I."/>
            <person name="Hug L.A."/>
            <person name="Burstein D."/>
            <person name="Emerson J.B."/>
            <person name="Thomas B.C."/>
            <person name="Banfield J.F."/>
        </authorList>
    </citation>
    <scope>NUCLEOTIDE SEQUENCE [LARGE SCALE GENOMIC DNA]</scope>
    <source>
        <strain evidence="3">CG2_30_54_11</strain>
    </source>
</reference>
<evidence type="ECO:0000256" key="1">
    <source>
        <dbReference type="ARBA" id="ARBA00023002"/>
    </source>
</evidence>
<protein>
    <submittedName>
        <fullName evidence="3">Indolepyruvate oxidoreductase</fullName>
    </submittedName>
</protein>
<name>A0A1J5IL68_9BACT</name>
<dbReference type="PANTHER" id="PTHR43854:SF1">
    <property type="entry name" value="INDOLEPYRUVATE OXIDOREDUCTASE SUBUNIT IORB"/>
    <property type="match status" value="1"/>
</dbReference>
<dbReference type="InterPro" id="IPR052198">
    <property type="entry name" value="IorB_Oxidoreductase"/>
</dbReference>
<dbReference type="AlphaFoldDB" id="A0A1J5IL68"/>
<organism evidence="3 4">
    <name type="scientific">Candidatus Wirthbacteria bacterium CG2_30_54_11</name>
    <dbReference type="NCBI Taxonomy" id="1817892"/>
    <lineage>
        <taxon>Bacteria</taxon>
        <taxon>Candidatus Wirthbacteria</taxon>
    </lineage>
</organism>
<gene>
    <name evidence="3" type="ORF">AUK40_06310</name>
</gene>
<proteinExistence type="predicted"/>
<comment type="caution">
    <text evidence="3">The sequence shown here is derived from an EMBL/GenBank/DDBJ whole genome shotgun (WGS) entry which is preliminary data.</text>
</comment>
<dbReference type="Gene3D" id="3.40.920.10">
    <property type="entry name" value="Pyruvate-ferredoxin oxidoreductase, PFOR, domain III"/>
    <property type="match status" value="1"/>
</dbReference>
<dbReference type="NCBIfam" id="NF005324">
    <property type="entry name" value="PRK06853.1-4"/>
    <property type="match status" value="1"/>
</dbReference>
<dbReference type="InterPro" id="IPR019752">
    <property type="entry name" value="Pyrv/ketoisovalerate_OxRed_cat"/>
</dbReference>